<feature type="site" description="Transition state stabilizer" evidence="8 11">
    <location>
        <position position="20"/>
    </location>
</feature>
<dbReference type="UniPathway" id="UPA00053">
    <property type="reaction ID" value="UER00086"/>
</dbReference>
<dbReference type="Proteomes" id="UP000004162">
    <property type="component" value="Unassembled WGS sequence"/>
</dbReference>
<accession>Q0YT27</accession>
<evidence type="ECO:0000256" key="8">
    <source>
        <dbReference type="HAMAP-Rule" id="MF_00169"/>
    </source>
</evidence>
<gene>
    <name evidence="8" type="primary">aroQ</name>
    <name evidence="12" type="ORF">CferDRAFT_1364</name>
</gene>
<dbReference type="PANTHER" id="PTHR21272">
    <property type="entry name" value="CATABOLIC 3-DEHYDROQUINASE"/>
    <property type="match status" value="1"/>
</dbReference>
<keyword evidence="8" id="KW-0057">Aromatic amino acid biosynthesis</keyword>
<comment type="pathway">
    <text evidence="3 8">Metabolic intermediate biosynthesis; chorismate biosynthesis; chorismate from D-erythrose 4-phosphate and phosphoenolpyruvate: step 3/7.</text>
</comment>
<comment type="similarity">
    <text evidence="4 8">Belongs to the type-II 3-dehydroquinase family.</text>
</comment>
<dbReference type="CDD" id="cd00466">
    <property type="entry name" value="DHQase_II"/>
    <property type="match status" value="1"/>
</dbReference>
<dbReference type="GO" id="GO:0009423">
    <property type="term" value="P:chorismate biosynthetic process"/>
    <property type="evidence" value="ECO:0007669"/>
    <property type="project" value="UniProtKB-UniRule"/>
</dbReference>
<keyword evidence="13" id="KW-1185">Reference proteome</keyword>
<evidence type="ECO:0000256" key="9">
    <source>
        <dbReference type="PIRSR" id="PIRSR001399-1"/>
    </source>
</evidence>
<feature type="active site" description="Proton acceptor" evidence="8 9">
    <location>
        <position position="25"/>
    </location>
</feature>
<dbReference type="InterPro" id="IPR018509">
    <property type="entry name" value="DHquinase_II_CS"/>
</dbReference>
<protein>
    <recommendedName>
        <fullName evidence="6 8">3-dehydroquinate dehydratase</fullName>
        <shortName evidence="8">3-dehydroquinase</shortName>
        <ecNumber evidence="6 8">4.2.1.10</ecNumber>
    </recommendedName>
    <alternativeName>
        <fullName evidence="8">Type II DHQase</fullName>
    </alternativeName>
</protein>
<evidence type="ECO:0000313" key="12">
    <source>
        <dbReference type="EMBL" id="EAT59437.1"/>
    </source>
</evidence>
<feature type="binding site" evidence="8 10">
    <location>
        <position position="89"/>
    </location>
    <ligand>
        <name>substrate</name>
    </ligand>
</feature>
<dbReference type="InterPro" id="IPR001874">
    <property type="entry name" value="DHquinase_II"/>
</dbReference>
<dbReference type="EC" id="4.2.1.10" evidence="6 8"/>
<dbReference type="SUPFAM" id="SSF52304">
    <property type="entry name" value="Type II 3-dehydroquinate dehydratase"/>
    <property type="match status" value="1"/>
</dbReference>
<feature type="binding site" evidence="8 10">
    <location>
        <position position="76"/>
    </location>
    <ligand>
        <name>substrate</name>
    </ligand>
</feature>
<dbReference type="RefSeq" id="WP_006365864.1">
    <property type="nucleotide sequence ID" value="NZ_AASE01000004.1"/>
</dbReference>
<feature type="binding site" evidence="8 10">
    <location>
        <position position="113"/>
    </location>
    <ligand>
        <name>substrate</name>
    </ligand>
</feature>
<dbReference type="Pfam" id="PF01220">
    <property type="entry name" value="DHquinase_II"/>
    <property type="match status" value="1"/>
</dbReference>
<dbReference type="InterPro" id="IPR036441">
    <property type="entry name" value="DHquinase_II_sf"/>
</dbReference>
<dbReference type="NCBIfam" id="NF003807">
    <property type="entry name" value="PRK05395.1-4"/>
    <property type="match status" value="1"/>
</dbReference>
<dbReference type="GO" id="GO:0003855">
    <property type="term" value="F:3-dehydroquinate dehydratase activity"/>
    <property type="evidence" value="ECO:0007669"/>
    <property type="project" value="UniProtKB-UniRule"/>
</dbReference>
<reference evidence="12 13" key="1">
    <citation type="submission" date="2006-07" db="EMBL/GenBank/DDBJ databases">
        <title>Annotation of the draft genome assembly of Chlorobium ferroxidans DSM 13031.</title>
        <authorList>
            <consortium name="US DOE Joint Genome Institute (JGI-ORNL)"/>
            <person name="Larimer F."/>
            <person name="Land M."/>
            <person name="Hauser L."/>
        </authorList>
    </citation>
    <scope>NUCLEOTIDE SEQUENCE [LARGE SCALE GENOMIC DNA]</scope>
    <source>
        <strain evidence="12 13">DSM 13031</strain>
    </source>
</reference>
<evidence type="ECO:0000256" key="5">
    <source>
        <dbReference type="ARBA" id="ARBA00011193"/>
    </source>
</evidence>
<dbReference type="EMBL" id="AASE01000004">
    <property type="protein sequence ID" value="EAT59437.1"/>
    <property type="molecule type" value="Genomic_DNA"/>
</dbReference>
<dbReference type="NCBIfam" id="NF003805">
    <property type="entry name" value="PRK05395.1-2"/>
    <property type="match status" value="1"/>
</dbReference>
<comment type="caution">
    <text evidence="12">The sequence shown here is derived from an EMBL/GenBank/DDBJ whole genome shotgun (WGS) entry which is preliminary data.</text>
</comment>
<dbReference type="HAMAP" id="MF_00169">
    <property type="entry name" value="AroQ"/>
    <property type="match status" value="1"/>
</dbReference>
<comment type="subunit">
    <text evidence="5 8">Homododecamer.</text>
</comment>
<dbReference type="OrthoDB" id="9790793at2"/>
<evidence type="ECO:0000256" key="1">
    <source>
        <dbReference type="ARBA" id="ARBA00001864"/>
    </source>
</evidence>
<evidence type="ECO:0000256" key="11">
    <source>
        <dbReference type="PIRSR" id="PIRSR001399-3"/>
    </source>
</evidence>
<dbReference type="GO" id="GO:0008652">
    <property type="term" value="P:amino acid biosynthetic process"/>
    <property type="evidence" value="ECO:0007669"/>
    <property type="project" value="UniProtKB-KW"/>
</dbReference>
<dbReference type="Gene3D" id="3.40.50.9100">
    <property type="entry name" value="Dehydroquinase, class II"/>
    <property type="match status" value="1"/>
</dbReference>
<dbReference type="NCBIfam" id="NF003806">
    <property type="entry name" value="PRK05395.1-3"/>
    <property type="match status" value="1"/>
</dbReference>
<feature type="binding site" evidence="8 10">
    <location>
        <begin position="103"/>
        <end position="104"/>
    </location>
    <ligand>
        <name>substrate</name>
    </ligand>
</feature>
<evidence type="ECO:0000256" key="7">
    <source>
        <dbReference type="ARBA" id="ARBA00023239"/>
    </source>
</evidence>
<feature type="binding site" evidence="8 10">
    <location>
        <position position="82"/>
    </location>
    <ligand>
        <name>substrate</name>
    </ligand>
</feature>
<dbReference type="PANTHER" id="PTHR21272:SF3">
    <property type="entry name" value="CATABOLIC 3-DEHYDROQUINASE"/>
    <property type="match status" value="1"/>
</dbReference>
<sequence length="158" mass="17311">MSGNSILVLNGPNLSRLGKREPEIYGHQTLDDINRGVAESFPDIRFVFFQSEEEGQLLEKLFECEDRGGFIGVILNAGAYTHYSIALRDAISAVGLPVVEVHLSNIFAREEFRRSSVISEVCMGVISGFGANSYHLGVRSLLGIAPRKKRITVAVNGD</sequence>
<keyword evidence="7 8" id="KW-0456">Lyase</keyword>
<evidence type="ECO:0000256" key="4">
    <source>
        <dbReference type="ARBA" id="ARBA00011037"/>
    </source>
</evidence>
<evidence type="ECO:0000256" key="2">
    <source>
        <dbReference type="ARBA" id="ARBA00003924"/>
    </source>
</evidence>
<comment type="catalytic activity">
    <reaction evidence="1 8">
        <text>3-dehydroquinate = 3-dehydroshikimate + H2O</text>
        <dbReference type="Rhea" id="RHEA:21096"/>
        <dbReference type="ChEBI" id="CHEBI:15377"/>
        <dbReference type="ChEBI" id="CHEBI:16630"/>
        <dbReference type="ChEBI" id="CHEBI:32364"/>
        <dbReference type="EC" id="4.2.1.10"/>
    </reaction>
</comment>
<dbReference type="PROSITE" id="PS01029">
    <property type="entry name" value="DEHYDROQUINASE_II"/>
    <property type="match status" value="1"/>
</dbReference>
<keyword evidence="8" id="KW-0028">Amino-acid biosynthesis</keyword>
<organism evidence="12 13">
    <name type="scientific">Chlorobium ferrooxidans DSM 13031</name>
    <dbReference type="NCBI Taxonomy" id="377431"/>
    <lineage>
        <taxon>Bacteria</taxon>
        <taxon>Pseudomonadati</taxon>
        <taxon>Chlorobiota</taxon>
        <taxon>Chlorobiia</taxon>
        <taxon>Chlorobiales</taxon>
        <taxon>Chlorobiaceae</taxon>
        <taxon>Chlorobium/Pelodictyon group</taxon>
        <taxon>Chlorobium</taxon>
    </lineage>
</organism>
<name>Q0YT27_9CHLB</name>
<dbReference type="AlphaFoldDB" id="Q0YT27"/>
<proteinExistence type="inferred from homology"/>
<reference evidence="12 13" key="2">
    <citation type="submission" date="2006-07" db="EMBL/GenBank/DDBJ databases">
        <title>Sequencing of the draft genome and assembly of Chlorobium ferroxidans DSM 13031.</title>
        <authorList>
            <consortium name="US DOE Joint Genome Institute (JGI-PGF)"/>
            <person name="Copeland A."/>
            <person name="Lucas S."/>
            <person name="Lapidus A."/>
            <person name="Barry K."/>
            <person name="Glavina del Rio T."/>
            <person name="Dalin E."/>
            <person name="Tice H."/>
            <person name="Bruce D."/>
            <person name="Pitluck S."/>
            <person name="Richardson P."/>
        </authorList>
    </citation>
    <scope>NUCLEOTIDE SEQUENCE [LARGE SCALE GENOMIC DNA]</scope>
    <source>
        <strain evidence="12 13">DSM 13031</strain>
    </source>
</reference>
<dbReference type="GO" id="GO:0009073">
    <property type="term" value="P:aromatic amino acid family biosynthetic process"/>
    <property type="evidence" value="ECO:0007669"/>
    <property type="project" value="UniProtKB-KW"/>
</dbReference>
<evidence type="ECO:0000313" key="13">
    <source>
        <dbReference type="Proteomes" id="UP000004162"/>
    </source>
</evidence>
<dbReference type="GO" id="GO:0019631">
    <property type="term" value="P:quinate catabolic process"/>
    <property type="evidence" value="ECO:0007669"/>
    <property type="project" value="TreeGrafter"/>
</dbReference>
<evidence type="ECO:0000256" key="10">
    <source>
        <dbReference type="PIRSR" id="PIRSR001399-2"/>
    </source>
</evidence>
<comment type="function">
    <text evidence="2 8">Catalyzes a trans-dehydration via an enolate intermediate.</text>
</comment>
<feature type="active site" description="Proton donor" evidence="8 9">
    <location>
        <position position="102"/>
    </location>
</feature>
<evidence type="ECO:0000256" key="3">
    <source>
        <dbReference type="ARBA" id="ARBA00004902"/>
    </source>
</evidence>
<dbReference type="NCBIfam" id="TIGR01088">
    <property type="entry name" value="aroQ"/>
    <property type="match status" value="1"/>
</dbReference>
<dbReference type="PIRSF" id="PIRSF001399">
    <property type="entry name" value="DHquinase_II"/>
    <property type="match status" value="1"/>
</dbReference>
<evidence type="ECO:0000256" key="6">
    <source>
        <dbReference type="ARBA" id="ARBA00012060"/>
    </source>
</evidence>